<name>A0A6G1H1B0_9PEZI</name>
<feature type="transmembrane region" description="Helical" evidence="1">
    <location>
        <begin position="12"/>
        <end position="35"/>
    </location>
</feature>
<dbReference type="OrthoDB" id="5394254at2759"/>
<dbReference type="AlphaFoldDB" id="A0A6G1H1B0"/>
<organism evidence="2 3">
    <name type="scientific">Aulographum hederae CBS 113979</name>
    <dbReference type="NCBI Taxonomy" id="1176131"/>
    <lineage>
        <taxon>Eukaryota</taxon>
        <taxon>Fungi</taxon>
        <taxon>Dikarya</taxon>
        <taxon>Ascomycota</taxon>
        <taxon>Pezizomycotina</taxon>
        <taxon>Dothideomycetes</taxon>
        <taxon>Pleosporomycetidae</taxon>
        <taxon>Aulographales</taxon>
        <taxon>Aulographaceae</taxon>
    </lineage>
</organism>
<keyword evidence="1" id="KW-0812">Transmembrane</keyword>
<protein>
    <submittedName>
        <fullName evidence="2">Uncharacterized protein</fullName>
    </submittedName>
</protein>
<evidence type="ECO:0000313" key="3">
    <source>
        <dbReference type="Proteomes" id="UP000800041"/>
    </source>
</evidence>
<reference evidence="2" key="1">
    <citation type="journal article" date="2020" name="Stud. Mycol.">
        <title>101 Dothideomycetes genomes: a test case for predicting lifestyles and emergence of pathogens.</title>
        <authorList>
            <person name="Haridas S."/>
            <person name="Albert R."/>
            <person name="Binder M."/>
            <person name="Bloem J."/>
            <person name="Labutti K."/>
            <person name="Salamov A."/>
            <person name="Andreopoulos B."/>
            <person name="Baker S."/>
            <person name="Barry K."/>
            <person name="Bills G."/>
            <person name="Bluhm B."/>
            <person name="Cannon C."/>
            <person name="Castanera R."/>
            <person name="Culley D."/>
            <person name="Daum C."/>
            <person name="Ezra D."/>
            <person name="Gonzalez J."/>
            <person name="Henrissat B."/>
            <person name="Kuo A."/>
            <person name="Liang C."/>
            <person name="Lipzen A."/>
            <person name="Lutzoni F."/>
            <person name="Magnuson J."/>
            <person name="Mondo S."/>
            <person name="Nolan M."/>
            <person name="Ohm R."/>
            <person name="Pangilinan J."/>
            <person name="Park H.-J."/>
            <person name="Ramirez L."/>
            <person name="Alfaro M."/>
            <person name="Sun H."/>
            <person name="Tritt A."/>
            <person name="Yoshinaga Y."/>
            <person name="Zwiers L.-H."/>
            <person name="Turgeon B."/>
            <person name="Goodwin S."/>
            <person name="Spatafora J."/>
            <person name="Crous P."/>
            <person name="Grigoriev I."/>
        </authorList>
    </citation>
    <scope>NUCLEOTIDE SEQUENCE</scope>
    <source>
        <strain evidence="2">CBS 113979</strain>
    </source>
</reference>
<evidence type="ECO:0000313" key="2">
    <source>
        <dbReference type="EMBL" id="KAF1986837.1"/>
    </source>
</evidence>
<proteinExistence type="predicted"/>
<dbReference type="Proteomes" id="UP000800041">
    <property type="component" value="Unassembled WGS sequence"/>
</dbReference>
<feature type="non-terminal residue" evidence="2">
    <location>
        <position position="309"/>
    </location>
</feature>
<sequence length="309" mass="34025">STSRLPPAVRFPLLIVLTTSANSILFSLASPFLGLELATISRSLNEPWQVIATLAWAVFSLAVPWVMKLDDLDLACLTILSQAPYYYLLNTFYGISLQACLVPMAISAISNSVPFRLLRPRIASHKYILESAPHVSVANRDILTDLWTRISVVCLGAATYGMVVFASFNTYLPAYLATHFEGLLTFERMYAIQYIPLAVSFLPIGWALYNFLFVPALGAKASPYEKEAIETFDPAQATFAETIYYNIWGWDRGTKTLLQRTAVLVFFAGCETFVRTATTIEGAETLGAAGWAAVWALSGAVTGAVYQWI</sequence>
<evidence type="ECO:0000256" key="1">
    <source>
        <dbReference type="SAM" id="Phobius"/>
    </source>
</evidence>
<accession>A0A6G1H1B0</accession>
<dbReference type="EMBL" id="ML977155">
    <property type="protein sequence ID" value="KAF1986837.1"/>
    <property type="molecule type" value="Genomic_DNA"/>
</dbReference>
<keyword evidence="1" id="KW-1133">Transmembrane helix</keyword>
<keyword evidence="3" id="KW-1185">Reference proteome</keyword>
<feature type="transmembrane region" description="Helical" evidence="1">
    <location>
        <begin position="87"/>
        <end position="109"/>
    </location>
</feature>
<feature type="transmembrane region" description="Helical" evidence="1">
    <location>
        <begin position="47"/>
        <end position="67"/>
    </location>
</feature>
<feature type="transmembrane region" description="Helical" evidence="1">
    <location>
        <begin position="191"/>
        <end position="212"/>
    </location>
</feature>
<feature type="non-terminal residue" evidence="2">
    <location>
        <position position="1"/>
    </location>
</feature>
<keyword evidence="1" id="KW-0472">Membrane</keyword>
<feature type="transmembrane region" description="Helical" evidence="1">
    <location>
        <begin position="150"/>
        <end position="171"/>
    </location>
</feature>
<gene>
    <name evidence="2" type="ORF">K402DRAFT_311293</name>
</gene>